<dbReference type="AlphaFoldDB" id="W0DJC0"/>
<evidence type="ECO:0008006" key="4">
    <source>
        <dbReference type="Google" id="ProtNLM"/>
    </source>
</evidence>
<feature type="transmembrane region" description="Helical" evidence="1">
    <location>
        <begin position="416"/>
        <end position="435"/>
    </location>
</feature>
<keyword evidence="1" id="KW-0812">Transmembrane</keyword>
<feature type="transmembrane region" description="Helical" evidence="1">
    <location>
        <begin position="321"/>
        <end position="344"/>
    </location>
</feature>
<protein>
    <recommendedName>
        <fullName evidence="4">Glycosyltransferase RgtA/B/C/D-like domain-containing protein</fullName>
    </recommendedName>
</protein>
<feature type="transmembrane region" description="Helical" evidence="1">
    <location>
        <begin position="235"/>
        <end position="255"/>
    </location>
</feature>
<gene>
    <name evidence="2" type="ORF">THITH_10110</name>
</gene>
<dbReference type="STRING" id="713585.THITH_10110"/>
<evidence type="ECO:0000313" key="2">
    <source>
        <dbReference type="EMBL" id="AHE98546.1"/>
    </source>
</evidence>
<keyword evidence="1" id="KW-1133">Transmembrane helix</keyword>
<proteinExistence type="predicted"/>
<evidence type="ECO:0000313" key="3">
    <source>
        <dbReference type="Proteomes" id="UP000005289"/>
    </source>
</evidence>
<evidence type="ECO:0000256" key="1">
    <source>
        <dbReference type="SAM" id="Phobius"/>
    </source>
</evidence>
<feature type="transmembrane region" description="Helical" evidence="1">
    <location>
        <begin position="39"/>
        <end position="61"/>
    </location>
</feature>
<feature type="transmembrane region" description="Helical" evidence="1">
    <location>
        <begin position="205"/>
        <end position="223"/>
    </location>
</feature>
<dbReference type="OrthoDB" id="5761505at2"/>
<feature type="transmembrane region" description="Helical" evidence="1">
    <location>
        <begin position="67"/>
        <end position="88"/>
    </location>
</feature>
<dbReference type="RefSeq" id="WP_006748290.1">
    <property type="nucleotide sequence ID" value="NZ_CP007029.1"/>
</dbReference>
<feature type="transmembrane region" description="Helical" evidence="1">
    <location>
        <begin position="6"/>
        <end position="27"/>
    </location>
</feature>
<feature type="transmembrane region" description="Helical" evidence="1">
    <location>
        <begin position="447"/>
        <end position="466"/>
    </location>
</feature>
<dbReference type="KEGG" id="tti:THITH_10110"/>
<name>W0DJC0_9GAMM</name>
<feature type="transmembrane region" description="Helical" evidence="1">
    <location>
        <begin position="287"/>
        <end position="315"/>
    </location>
</feature>
<organism evidence="2 3">
    <name type="scientific">Thioalkalivibrio paradoxus ARh 1</name>
    <dbReference type="NCBI Taxonomy" id="713585"/>
    <lineage>
        <taxon>Bacteria</taxon>
        <taxon>Pseudomonadati</taxon>
        <taxon>Pseudomonadota</taxon>
        <taxon>Gammaproteobacteria</taxon>
        <taxon>Chromatiales</taxon>
        <taxon>Ectothiorhodospiraceae</taxon>
        <taxon>Thioalkalivibrio</taxon>
    </lineage>
</organism>
<accession>W0DJC0</accession>
<keyword evidence="3" id="KW-1185">Reference proteome</keyword>
<reference evidence="2 3" key="1">
    <citation type="submission" date="2013-12" db="EMBL/GenBank/DDBJ databases">
        <authorList>
            <consortium name="DOE Joint Genome Institute"/>
            <person name="Muyzer G."/>
            <person name="Huntemann M."/>
            <person name="Han J."/>
            <person name="Chen A."/>
            <person name="Kyrpides N."/>
            <person name="Mavromatis K."/>
            <person name="Markowitz V."/>
            <person name="Palaniappan K."/>
            <person name="Ivanova N."/>
            <person name="Schaumberg A."/>
            <person name="Pati A."/>
            <person name="Liolios K."/>
            <person name="Nordberg H.P."/>
            <person name="Cantor M.N."/>
            <person name="Hua S.X."/>
            <person name="Woyke T."/>
        </authorList>
    </citation>
    <scope>NUCLEOTIDE SEQUENCE [LARGE SCALE GENOMIC DNA]</scope>
    <source>
        <strain evidence="2 3">ARh 1</strain>
    </source>
</reference>
<feature type="transmembrane region" description="Helical" evidence="1">
    <location>
        <begin position="387"/>
        <end position="409"/>
    </location>
</feature>
<dbReference type="EMBL" id="CP007029">
    <property type="protein sequence ID" value="AHE98546.1"/>
    <property type="molecule type" value="Genomic_DNA"/>
</dbReference>
<feature type="transmembrane region" description="Helical" evidence="1">
    <location>
        <begin position="261"/>
        <end position="278"/>
    </location>
</feature>
<dbReference type="Proteomes" id="UP000005289">
    <property type="component" value="Chromosome"/>
</dbReference>
<sequence length="494" mass="53208">MSSSDALNLAFALMLPWLAGVAWAGLFWRRRTAGRIPAVLGYGFLLGWTFLVLILLGLDAAGISQSVTVAVVLLGAAAALGLLLRRWVDLSPKFDSRGATGWAALSVSGRVAAGLLLALVAVRLGTLLPEVVWRPLYPWDAWMNWAPKARAWFEHGWLVPFVSRDDWMAGGADAGFYTMMNWDHPPAVPLIHLWSALMLGHWDDGLINLPWWFLLVAMALALYGQARGAGASPLLALLGVYLLVSIPLVASHVALAGYGDLWIGGLMLLAGMSLHSWGRDGNARQGLLLLACAAALPLFKSPGLVWALILVAVALVARLRVLPFLIAAALAVTGLGLLVVTVGVDVELPRVGRVALGPDGVVLPYMWSRDIQVYPVWDVVAGHLFVWGTWHMLWYATAIALLAGIWLGIRDRGVRALWLVTILGLLFLFVVFFLTGKHRDAVDGTTLNRALLHLAPVAVALILSLFHQPRDAVRIAGPEQSGAGERPRTVSVGG</sequence>
<dbReference type="HOGENOM" id="CLU_582586_0_0_6"/>
<keyword evidence="1" id="KW-0472">Membrane</keyword>